<comment type="subcellular location">
    <subcellularLocation>
        <location evidence="1">Membrane</location>
        <topology evidence="1">Multi-pass membrane protein</topology>
    </subcellularLocation>
</comment>
<evidence type="ECO:0000256" key="3">
    <source>
        <dbReference type="ARBA" id="ARBA00022989"/>
    </source>
</evidence>
<reference evidence="8" key="1">
    <citation type="submission" date="2023-10" db="EMBL/GenBank/DDBJ databases">
        <authorList>
            <person name="Chen Y."/>
            <person name="Shah S."/>
            <person name="Dougan E. K."/>
            <person name="Thang M."/>
            <person name="Chan C."/>
        </authorList>
    </citation>
    <scope>NUCLEOTIDE SEQUENCE [LARGE SCALE GENOMIC DNA]</scope>
</reference>
<dbReference type="InterPro" id="IPR027359">
    <property type="entry name" value="Volt_channel_dom_sf"/>
</dbReference>
<dbReference type="PANTHER" id="PTHR10037">
    <property type="entry name" value="VOLTAGE-GATED CATION CHANNEL CALCIUM AND SODIUM"/>
    <property type="match status" value="1"/>
</dbReference>
<feature type="transmembrane region" description="Helical" evidence="6">
    <location>
        <begin position="179"/>
        <end position="198"/>
    </location>
</feature>
<keyword evidence="2 6" id="KW-0812">Transmembrane</keyword>
<organism evidence="8 9">
    <name type="scientific">Prorocentrum cordatum</name>
    <dbReference type="NCBI Taxonomy" id="2364126"/>
    <lineage>
        <taxon>Eukaryota</taxon>
        <taxon>Sar</taxon>
        <taxon>Alveolata</taxon>
        <taxon>Dinophyceae</taxon>
        <taxon>Prorocentrales</taxon>
        <taxon>Prorocentraceae</taxon>
        <taxon>Prorocentrum</taxon>
    </lineage>
</organism>
<accession>A0ABN9SL85</accession>
<dbReference type="Proteomes" id="UP001189429">
    <property type="component" value="Unassembled WGS sequence"/>
</dbReference>
<feature type="non-terminal residue" evidence="8">
    <location>
        <position position="382"/>
    </location>
</feature>
<dbReference type="PANTHER" id="PTHR10037:SF62">
    <property type="entry name" value="SODIUM CHANNEL PROTEIN 60E"/>
    <property type="match status" value="1"/>
</dbReference>
<dbReference type="EMBL" id="CAUYUJ010011758">
    <property type="protein sequence ID" value="CAK0832535.1"/>
    <property type="molecule type" value="Genomic_DNA"/>
</dbReference>
<evidence type="ECO:0000256" key="6">
    <source>
        <dbReference type="SAM" id="Phobius"/>
    </source>
</evidence>
<evidence type="ECO:0000259" key="7">
    <source>
        <dbReference type="Pfam" id="PF00520"/>
    </source>
</evidence>
<feature type="region of interest" description="Disordered" evidence="5">
    <location>
        <begin position="58"/>
        <end position="93"/>
    </location>
</feature>
<evidence type="ECO:0000313" key="9">
    <source>
        <dbReference type="Proteomes" id="UP001189429"/>
    </source>
</evidence>
<evidence type="ECO:0000313" key="8">
    <source>
        <dbReference type="EMBL" id="CAK0832535.1"/>
    </source>
</evidence>
<dbReference type="SUPFAM" id="SSF81324">
    <property type="entry name" value="Voltage-gated potassium channels"/>
    <property type="match status" value="1"/>
</dbReference>
<keyword evidence="3 6" id="KW-1133">Transmembrane helix</keyword>
<dbReference type="InterPro" id="IPR043203">
    <property type="entry name" value="VGCC_Ca_Na"/>
</dbReference>
<sequence length="382" mass="42553">MFRNRRVVAVAEKEASPRAEVAMTISVEELRLLLRSDVEEVIRAELSAASVVLGPAGRRSAGLGRQRSRGDSDSSPPVSGRRAPGSDAGPLMPMEVGMSRSNAESSTFLQRWGPGNDSPAMYELLAHEPEDTLESQASTVLPNMGWCTTRVVRCVSSLWSLQEPPRTWCLARFVRSSQFQTFFALAIGVNAAFMVYSVNRDMTSVSRPDGNTPPWMSYADVCFLSLYCVELVCKLAVHRLFYFWNEDMAWNWLDFLLIAQSLVDAMSASSARGGGNTWMRTIRLFRVAKVLRILRFVKVFTQLHLIMSAILGSLLHLFWSMMVFAILFLMFSLYFVSSVAAYLKSTEGRDKHVAEPLLQYFGSVQGSMTTLFMALSGGADWG</sequence>
<evidence type="ECO:0000256" key="4">
    <source>
        <dbReference type="ARBA" id="ARBA00023136"/>
    </source>
</evidence>
<keyword evidence="9" id="KW-1185">Reference proteome</keyword>
<evidence type="ECO:0000256" key="2">
    <source>
        <dbReference type="ARBA" id="ARBA00022692"/>
    </source>
</evidence>
<gene>
    <name evidence="8" type="ORF">PCOR1329_LOCUS30526</name>
</gene>
<evidence type="ECO:0000256" key="1">
    <source>
        <dbReference type="ARBA" id="ARBA00004141"/>
    </source>
</evidence>
<dbReference type="InterPro" id="IPR005821">
    <property type="entry name" value="Ion_trans_dom"/>
</dbReference>
<evidence type="ECO:0000256" key="5">
    <source>
        <dbReference type="SAM" id="MobiDB-lite"/>
    </source>
</evidence>
<proteinExistence type="predicted"/>
<feature type="compositionally biased region" description="Low complexity" evidence="5">
    <location>
        <begin position="73"/>
        <end position="82"/>
    </location>
</feature>
<protein>
    <recommendedName>
        <fullName evidence="7">Ion transport domain-containing protein</fullName>
    </recommendedName>
</protein>
<name>A0ABN9SL85_9DINO</name>
<feature type="transmembrane region" description="Helical" evidence="6">
    <location>
        <begin position="317"/>
        <end position="343"/>
    </location>
</feature>
<feature type="domain" description="Ion transport" evidence="7">
    <location>
        <begin position="178"/>
        <end position="382"/>
    </location>
</feature>
<feature type="transmembrane region" description="Helical" evidence="6">
    <location>
        <begin position="290"/>
        <end position="311"/>
    </location>
</feature>
<dbReference type="Pfam" id="PF00520">
    <property type="entry name" value="Ion_trans"/>
    <property type="match status" value="1"/>
</dbReference>
<dbReference type="Gene3D" id="1.20.120.350">
    <property type="entry name" value="Voltage-gated potassium channels. Chain C"/>
    <property type="match status" value="1"/>
</dbReference>
<comment type="caution">
    <text evidence="8">The sequence shown here is derived from an EMBL/GenBank/DDBJ whole genome shotgun (WGS) entry which is preliminary data.</text>
</comment>
<keyword evidence="4 6" id="KW-0472">Membrane</keyword>